<dbReference type="AlphaFoldDB" id="A0A5B8NRM7"/>
<sequence>MTHTFLLEPTQWILNGFLCEHNLPPFAVKGTVSIFWHQPHWFTWSTKLTLPEDSPTNRKNLFFDTQELLLNYQGYLGEQQTQYTFVLKHNVLGTLEGSGWITPNTIIQRYWVLNDRKRRQGFETLDRQTENSYRYCSCFTQGHQMGVVLEATLTRVTGNK</sequence>
<name>A0A5B8NRM7_9CHRO</name>
<protein>
    <submittedName>
        <fullName evidence="1">Uncharacterized protein</fullName>
    </submittedName>
</protein>
<dbReference type="OrthoDB" id="2087343at2"/>
<dbReference type="RefSeq" id="WP_146296997.1">
    <property type="nucleotide sequence ID" value="NZ_CP042326.1"/>
</dbReference>
<dbReference type="KEGG" id="enn:FRE64_15145"/>
<dbReference type="EMBL" id="CP042326">
    <property type="protein sequence ID" value="QDZ41161.1"/>
    <property type="molecule type" value="Genomic_DNA"/>
</dbReference>
<gene>
    <name evidence="1" type="ORF">FRE64_15145</name>
</gene>
<keyword evidence="2" id="KW-1185">Reference proteome</keyword>
<proteinExistence type="predicted"/>
<dbReference type="Proteomes" id="UP000318453">
    <property type="component" value="Chromosome"/>
</dbReference>
<organism evidence="1 2">
    <name type="scientific">Euhalothece natronophila Z-M001</name>
    <dbReference type="NCBI Taxonomy" id="522448"/>
    <lineage>
        <taxon>Bacteria</taxon>
        <taxon>Bacillati</taxon>
        <taxon>Cyanobacteriota</taxon>
        <taxon>Cyanophyceae</taxon>
        <taxon>Oscillatoriophycideae</taxon>
        <taxon>Chroococcales</taxon>
        <taxon>Halothecacae</taxon>
        <taxon>Halothece cluster</taxon>
        <taxon>Euhalothece</taxon>
    </lineage>
</organism>
<evidence type="ECO:0000313" key="2">
    <source>
        <dbReference type="Proteomes" id="UP000318453"/>
    </source>
</evidence>
<accession>A0A5B8NRM7</accession>
<reference evidence="1" key="1">
    <citation type="submission" date="2019-08" db="EMBL/GenBank/DDBJ databases">
        <title>Carotenoids and Carotenoid Binding Proteins in the Halophilic Cyanobacterium Euhalothece sp. ZM00.</title>
        <authorList>
            <person name="Cho S.M."/>
            <person name="Song J.Y."/>
            <person name="Park Y.-I."/>
        </authorList>
    </citation>
    <scope>NUCLEOTIDE SEQUENCE [LARGE SCALE GENOMIC DNA]</scope>
    <source>
        <strain evidence="1">Z-M001</strain>
    </source>
</reference>
<evidence type="ECO:0000313" key="1">
    <source>
        <dbReference type="EMBL" id="QDZ41161.1"/>
    </source>
</evidence>